<dbReference type="CDD" id="cd17546">
    <property type="entry name" value="REC_hyHK_CKI1_RcsC-like"/>
    <property type="match status" value="1"/>
</dbReference>
<dbReference type="Pfam" id="PF00512">
    <property type="entry name" value="HisKA"/>
    <property type="match status" value="1"/>
</dbReference>
<dbReference type="InterPro" id="IPR001789">
    <property type="entry name" value="Sig_transdc_resp-reg_receiver"/>
</dbReference>
<dbReference type="PRINTS" id="PR00344">
    <property type="entry name" value="BCTRLSENSOR"/>
</dbReference>
<dbReference type="PROSITE" id="PS50885">
    <property type="entry name" value="HAMP"/>
    <property type="match status" value="1"/>
</dbReference>
<evidence type="ECO:0000256" key="1">
    <source>
        <dbReference type="ARBA" id="ARBA00000085"/>
    </source>
</evidence>
<dbReference type="InterPro" id="IPR011006">
    <property type="entry name" value="CheY-like_superfamily"/>
</dbReference>
<dbReference type="GO" id="GO:0016020">
    <property type="term" value="C:membrane"/>
    <property type="evidence" value="ECO:0007669"/>
    <property type="project" value="UniProtKB-SubCell"/>
</dbReference>
<evidence type="ECO:0000313" key="12">
    <source>
        <dbReference type="EMBL" id="HIZ88895.1"/>
    </source>
</evidence>
<feature type="transmembrane region" description="Helical" evidence="8">
    <location>
        <begin position="280"/>
        <end position="302"/>
    </location>
</feature>
<keyword evidence="8" id="KW-0472">Membrane</keyword>
<evidence type="ECO:0000256" key="8">
    <source>
        <dbReference type="SAM" id="Phobius"/>
    </source>
</evidence>
<dbReference type="Proteomes" id="UP000824176">
    <property type="component" value="Unassembled WGS sequence"/>
</dbReference>
<comment type="caution">
    <text evidence="12">The sequence shown here is derived from an EMBL/GenBank/DDBJ whole genome shotgun (WGS) entry which is preliminary data.</text>
</comment>
<evidence type="ECO:0000259" key="10">
    <source>
        <dbReference type="PROSITE" id="PS50110"/>
    </source>
</evidence>
<dbReference type="Gene3D" id="6.10.340.10">
    <property type="match status" value="1"/>
</dbReference>
<evidence type="ECO:0000313" key="13">
    <source>
        <dbReference type="Proteomes" id="UP000824176"/>
    </source>
</evidence>
<dbReference type="InterPro" id="IPR005467">
    <property type="entry name" value="His_kinase_dom"/>
</dbReference>
<dbReference type="CDD" id="cd16922">
    <property type="entry name" value="HATPase_EvgS-ArcB-TorS-like"/>
    <property type="match status" value="1"/>
</dbReference>
<evidence type="ECO:0000256" key="2">
    <source>
        <dbReference type="ARBA" id="ARBA00004370"/>
    </source>
</evidence>
<protein>
    <recommendedName>
        <fullName evidence="3">histidine kinase</fullName>
        <ecNumber evidence="3">2.7.13.3</ecNumber>
    </recommendedName>
</protein>
<evidence type="ECO:0000256" key="5">
    <source>
        <dbReference type="ARBA" id="ARBA00022679"/>
    </source>
</evidence>
<dbReference type="SMART" id="SM00448">
    <property type="entry name" value="REC"/>
    <property type="match status" value="1"/>
</dbReference>
<gene>
    <name evidence="12" type="ORF">H9804_03030</name>
</gene>
<dbReference type="FunFam" id="3.30.565.10:FF:000010">
    <property type="entry name" value="Sensor histidine kinase RcsC"/>
    <property type="match status" value="1"/>
</dbReference>
<evidence type="ECO:0000256" key="6">
    <source>
        <dbReference type="ARBA" id="ARBA00022777"/>
    </source>
</evidence>
<dbReference type="InterPro" id="IPR036097">
    <property type="entry name" value="HisK_dim/P_sf"/>
</dbReference>
<dbReference type="Gene3D" id="3.30.565.10">
    <property type="entry name" value="Histidine kinase-like ATPase, C-terminal domain"/>
    <property type="match status" value="1"/>
</dbReference>
<evidence type="ECO:0000256" key="4">
    <source>
        <dbReference type="ARBA" id="ARBA00022553"/>
    </source>
</evidence>
<keyword evidence="8" id="KW-1133">Transmembrane helix</keyword>
<dbReference type="AlphaFoldDB" id="A0A9D2KAM4"/>
<dbReference type="InterPro" id="IPR004358">
    <property type="entry name" value="Sig_transdc_His_kin-like_C"/>
</dbReference>
<dbReference type="PROSITE" id="PS50110">
    <property type="entry name" value="RESPONSE_REGULATORY"/>
    <property type="match status" value="1"/>
</dbReference>
<dbReference type="PROSITE" id="PS50109">
    <property type="entry name" value="HIS_KIN"/>
    <property type="match status" value="1"/>
</dbReference>
<dbReference type="InterPro" id="IPR003661">
    <property type="entry name" value="HisK_dim/P_dom"/>
</dbReference>
<keyword evidence="6" id="KW-0418">Kinase</keyword>
<comment type="subcellular location">
    <subcellularLocation>
        <location evidence="2">Membrane</location>
    </subcellularLocation>
</comment>
<evidence type="ECO:0000256" key="7">
    <source>
        <dbReference type="PROSITE-ProRule" id="PRU00169"/>
    </source>
</evidence>
<evidence type="ECO:0000259" key="9">
    <source>
        <dbReference type="PROSITE" id="PS50109"/>
    </source>
</evidence>
<dbReference type="SMART" id="SM00388">
    <property type="entry name" value="HisKA"/>
    <property type="match status" value="1"/>
</dbReference>
<dbReference type="EMBL" id="DXAQ01000045">
    <property type="protein sequence ID" value="HIZ88895.1"/>
    <property type="molecule type" value="Genomic_DNA"/>
</dbReference>
<dbReference type="SUPFAM" id="SSF52172">
    <property type="entry name" value="CheY-like"/>
    <property type="match status" value="1"/>
</dbReference>
<reference evidence="12" key="1">
    <citation type="journal article" date="2021" name="PeerJ">
        <title>Extensive microbial diversity within the chicken gut microbiome revealed by metagenomics and culture.</title>
        <authorList>
            <person name="Gilroy R."/>
            <person name="Ravi A."/>
            <person name="Getino M."/>
            <person name="Pursley I."/>
            <person name="Horton D.L."/>
            <person name="Alikhan N.F."/>
            <person name="Baker D."/>
            <person name="Gharbi K."/>
            <person name="Hall N."/>
            <person name="Watson M."/>
            <person name="Adriaenssens E.M."/>
            <person name="Foster-Nyarko E."/>
            <person name="Jarju S."/>
            <person name="Secka A."/>
            <person name="Antonio M."/>
            <person name="Oren A."/>
            <person name="Chaudhuri R.R."/>
            <person name="La Ragione R."/>
            <person name="Hildebrand F."/>
            <person name="Pallen M.J."/>
        </authorList>
    </citation>
    <scope>NUCLEOTIDE SEQUENCE</scope>
    <source>
        <strain evidence="12">ChiW4-1371</strain>
    </source>
</reference>
<dbReference type="CDD" id="cd00082">
    <property type="entry name" value="HisKA"/>
    <property type="match status" value="1"/>
</dbReference>
<keyword evidence="8" id="KW-0812">Transmembrane</keyword>
<dbReference type="InterPro" id="IPR003594">
    <property type="entry name" value="HATPase_dom"/>
</dbReference>
<dbReference type="PANTHER" id="PTHR43047">
    <property type="entry name" value="TWO-COMPONENT HISTIDINE PROTEIN KINASE"/>
    <property type="match status" value="1"/>
</dbReference>
<dbReference type="InterPro" id="IPR003660">
    <property type="entry name" value="HAMP_dom"/>
</dbReference>
<dbReference type="SMART" id="SM00387">
    <property type="entry name" value="HATPase_c"/>
    <property type="match status" value="1"/>
</dbReference>
<dbReference type="InterPro" id="IPR036890">
    <property type="entry name" value="HATPase_C_sf"/>
</dbReference>
<name>A0A9D2KAM4_9BACT</name>
<feature type="modified residue" description="4-aspartylphosphate" evidence="7">
    <location>
        <position position="680"/>
    </location>
</feature>
<comment type="catalytic activity">
    <reaction evidence="1">
        <text>ATP + protein L-histidine = ADP + protein N-phospho-L-histidine.</text>
        <dbReference type="EC" id="2.7.13.3"/>
    </reaction>
</comment>
<dbReference type="Gene3D" id="1.10.287.130">
    <property type="match status" value="1"/>
</dbReference>
<reference evidence="12" key="2">
    <citation type="submission" date="2021-04" db="EMBL/GenBank/DDBJ databases">
        <authorList>
            <person name="Gilroy R."/>
        </authorList>
    </citation>
    <scope>NUCLEOTIDE SEQUENCE</scope>
    <source>
        <strain evidence="12">ChiW4-1371</strain>
    </source>
</reference>
<dbReference type="Pfam" id="PF00072">
    <property type="entry name" value="Response_reg"/>
    <property type="match status" value="1"/>
</dbReference>
<dbReference type="SUPFAM" id="SSF55874">
    <property type="entry name" value="ATPase domain of HSP90 chaperone/DNA topoisomerase II/histidine kinase"/>
    <property type="match status" value="1"/>
</dbReference>
<dbReference type="Pfam" id="PF02518">
    <property type="entry name" value="HATPase_c"/>
    <property type="match status" value="1"/>
</dbReference>
<dbReference type="EC" id="2.7.13.3" evidence="3"/>
<organism evidence="12 13">
    <name type="scientific">Candidatus Mucispirillum faecigallinarum</name>
    <dbReference type="NCBI Taxonomy" id="2838699"/>
    <lineage>
        <taxon>Bacteria</taxon>
        <taxon>Pseudomonadati</taxon>
        <taxon>Deferribacterota</taxon>
        <taxon>Deferribacteres</taxon>
        <taxon>Deferribacterales</taxon>
        <taxon>Mucispirillaceae</taxon>
        <taxon>Mucispirillum</taxon>
    </lineage>
</organism>
<dbReference type="Gene3D" id="3.40.50.2300">
    <property type="match status" value="1"/>
</dbReference>
<evidence type="ECO:0000256" key="3">
    <source>
        <dbReference type="ARBA" id="ARBA00012438"/>
    </source>
</evidence>
<accession>A0A9D2KAM4</accession>
<feature type="domain" description="Response regulatory" evidence="10">
    <location>
        <begin position="628"/>
        <end position="749"/>
    </location>
</feature>
<feature type="transmembrane region" description="Helical" evidence="8">
    <location>
        <begin position="12"/>
        <end position="28"/>
    </location>
</feature>
<keyword evidence="4 7" id="KW-0597">Phosphoprotein</keyword>
<keyword evidence="5" id="KW-0808">Transferase</keyword>
<proteinExistence type="predicted"/>
<sequence>MKKIFISEVIKYALIIGISVITLVWAALSRSTMATLERTLESYLQSSINIVNYDNSQHDIMLNEYKSSVLGTASNIALLIKADNSYIHDQIKLDELRRALKLDEIFVTDINMQVEASSPRSDNLSSSCVHINEFVSGIYQNNFQKYLSPSFCDRYKEFMQYTGVSRIDKPGIVMIGRKSSNIKSVIKSSMLDNVSSIYSIYQNGFIAVIDKETHTIISYKDSKYLGLDISEIGIDIKELRSSMEVSKVQIEGKDAFALLRDSGKYSFIAIAFKKDVYFSVYVYIFIIMVSIALMVIFMQLFMLQVVNHHIINGISYVISCLNSITKDNLDTKVELNTCEEFSILSESINSMVSRLRNLLLSEKKLVQEKESLAAAKGDFLAMMSHEIRTPLNVIIGMAQLGMRSNFDDKQKRDTFADINVASTHLLSLLNDILDMSKIDAGKLELSNAPFSVLEDISHLQLLISAKAKEQELSLKVETEGLEDVVVNGDKLRLNQVLLNLLSNAMKFTEKNKHVTLSVNVLERNDKNITIRFMVIDEGIGMSREKMDKIFNPFEQADTSITRSFGGTGLGLSISKSIVELMGGNISVISCLGEGSRFWFDVTFEYGKLDSSDKDRAVLLEDGSLEQFRALIVDDALLNRKVLCTFLAKTGIKMEEAESGEEAFEKYIEAPAGYFNIIFMDIHMPNMNGYETTEKIRRSDKIDALTIPILAVTADAFKETEEKVMHCGMNGFISKPINFTKLSEAVKKALNSQLNTNERIMVWTKIKNLD</sequence>
<dbReference type="SUPFAM" id="SSF47384">
    <property type="entry name" value="Homodimeric domain of signal transducing histidine kinase"/>
    <property type="match status" value="1"/>
</dbReference>
<dbReference type="GO" id="GO:0000155">
    <property type="term" value="F:phosphorelay sensor kinase activity"/>
    <property type="evidence" value="ECO:0007669"/>
    <property type="project" value="InterPro"/>
</dbReference>
<feature type="domain" description="HAMP" evidence="11">
    <location>
        <begin position="308"/>
        <end position="360"/>
    </location>
</feature>
<feature type="domain" description="Histidine kinase" evidence="9">
    <location>
        <begin position="382"/>
        <end position="605"/>
    </location>
</feature>
<evidence type="ECO:0000259" key="11">
    <source>
        <dbReference type="PROSITE" id="PS50885"/>
    </source>
</evidence>